<dbReference type="CDD" id="cd00519">
    <property type="entry name" value="Lipase_3"/>
    <property type="match status" value="1"/>
</dbReference>
<dbReference type="SUPFAM" id="SSF53474">
    <property type="entry name" value="alpha/beta-Hydrolases"/>
    <property type="match status" value="1"/>
</dbReference>
<evidence type="ECO:0000256" key="1">
    <source>
        <dbReference type="SAM" id="Phobius"/>
    </source>
</evidence>
<feature type="transmembrane region" description="Helical" evidence="1">
    <location>
        <begin position="9"/>
        <end position="30"/>
    </location>
</feature>
<protein>
    <recommendedName>
        <fullName evidence="2">Fungal lipase-type domain-containing protein</fullName>
    </recommendedName>
</protein>
<dbReference type="Pfam" id="PF01764">
    <property type="entry name" value="Lipase_3"/>
    <property type="match status" value="1"/>
</dbReference>
<evidence type="ECO:0000313" key="4">
    <source>
        <dbReference type="Proteomes" id="UP001151518"/>
    </source>
</evidence>
<proteinExistence type="predicted"/>
<gene>
    <name evidence="3" type="ORF">GGI25_001371</name>
</gene>
<dbReference type="AlphaFoldDB" id="A0A9W8GCG7"/>
<reference evidence="3" key="1">
    <citation type="submission" date="2022-07" db="EMBL/GenBank/DDBJ databases">
        <title>Phylogenomic reconstructions and comparative analyses of Kickxellomycotina fungi.</title>
        <authorList>
            <person name="Reynolds N.K."/>
            <person name="Stajich J.E."/>
            <person name="Barry K."/>
            <person name="Grigoriev I.V."/>
            <person name="Crous P."/>
            <person name="Smith M.E."/>
        </authorList>
    </citation>
    <scope>NUCLEOTIDE SEQUENCE</scope>
    <source>
        <strain evidence="3">NRRL 3115</strain>
    </source>
</reference>
<comment type="caution">
    <text evidence="3">The sequence shown here is derived from an EMBL/GenBank/DDBJ whole genome shotgun (WGS) entry which is preliminary data.</text>
</comment>
<dbReference type="PANTHER" id="PTHR45856">
    <property type="entry name" value="ALPHA/BETA-HYDROLASES SUPERFAMILY PROTEIN"/>
    <property type="match status" value="1"/>
</dbReference>
<dbReference type="Gene3D" id="3.40.50.1820">
    <property type="entry name" value="alpha/beta hydrolase"/>
    <property type="match status" value="1"/>
</dbReference>
<sequence>MLFDKTKPVVVLSWMVVLAVVLANVSVAYYDVDLIPGQHYPASEMKDVHALVRKYMRYSTAASSFVELDKGWRSCGLACNSPDVDDVMLNLTWRMDLPLSDGFIAVHPRDKEIVVAWAGTHRYRALLTDLAVFPRPYIAGTSMGVHSGFYDSVQGMNDRVGERLERLMVDHPDYMVIFTGHSKGGAEAALSALDLVRSIQGLRQRVRVWTFGEPRLGDAQFANFYNRQLGSVTYRVTSAADPVVAMPPRFLFEYCHHNQEIWLMNARGDVYVAQNNTECTEDPRASISIDFYDRSIMWHKNYLGLPPPDHAEAVFSW</sequence>
<feature type="domain" description="Fungal lipase-type" evidence="2">
    <location>
        <begin position="114"/>
        <end position="249"/>
    </location>
</feature>
<keyword evidence="1" id="KW-0472">Membrane</keyword>
<accession>A0A9W8GCG7</accession>
<dbReference type="Proteomes" id="UP001151518">
    <property type="component" value="Unassembled WGS sequence"/>
</dbReference>
<dbReference type="InterPro" id="IPR002921">
    <property type="entry name" value="Fungal_lipase-type"/>
</dbReference>
<dbReference type="OrthoDB" id="438440at2759"/>
<dbReference type="GO" id="GO:0006629">
    <property type="term" value="P:lipid metabolic process"/>
    <property type="evidence" value="ECO:0007669"/>
    <property type="project" value="InterPro"/>
</dbReference>
<dbReference type="InterPro" id="IPR051218">
    <property type="entry name" value="Sec_MonoDiacylglyc_Lipase"/>
</dbReference>
<dbReference type="EMBL" id="JANBTW010000010">
    <property type="protein sequence ID" value="KAJ2679681.1"/>
    <property type="molecule type" value="Genomic_DNA"/>
</dbReference>
<name>A0A9W8GCG7_9FUNG</name>
<dbReference type="InterPro" id="IPR029058">
    <property type="entry name" value="AB_hydrolase_fold"/>
</dbReference>
<keyword evidence="1" id="KW-0812">Transmembrane</keyword>
<dbReference type="PANTHER" id="PTHR45856:SF24">
    <property type="entry name" value="FUNGAL LIPASE-LIKE DOMAIN-CONTAINING PROTEIN"/>
    <property type="match status" value="1"/>
</dbReference>
<evidence type="ECO:0000313" key="3">
    <source>
        <dbReference type="EMBL" id="KAJ2679681.1"/>
    </source>
</evidence>
<keyword evidence="1" id="KW-1133">Transmembrane helix</keyword>
<evidence type="ECO:0000259" key="2">
    <source>
        <dbReference type="Pfam" id="PF01764"/>
    </source>
</evidence>
<organism evidence="3 4">
    <name type="scientific">Coemansia spiralis</name>
    <dbReference type="NCBI Taxonomy" id="417178"/>
    <lineage>
        <taxon>Eukaryota</taxon>
        <taxon>Fungi</taxon>
        <taxon>Fungi incertae sedis</taxon>
        <taxon>Zoopagomycota</taxon>
        <taxon>Kickxellomycotina</taxon>
        <taxon>Kickxellomycetes</taxon>
        <taxon>Kickxellales</taxon>
        <taxon>Kickxellaceae</taxon>
        <taxon>Coemansia</taxon>
    </lineage>
</organism>